<reference evidence="1 3" key="1">
    <citation type="submission" date="2016-06" db="EMBL/GenBank/DDBJ databases">
        <authorList>
            <person name="Haines A.N."/>
            <person name="Council K.R."/>
        </authorList>
    </citation>
    <scope>NUCLEOTIDE SEQUENCE [LARGE SCALE GENOMIC DNA]</scope>
    <source>
        <strain evidence="1 3">SP158-29</strain>
    </source>
</reference>
<evidence type="ECO:0008006" key="4">
    <source>
        <dbReference type="Google" id="ProtNLM"/>
    </source>
</evidence>
<protein>
    <recommendedName>
        <fullName evidence="4">DUF1366 domain-containing protein</fullName>
    </recommendedName>
</protein>
<dbReference type="InterPro" id="IPR009796">
    <property type="entry name" value="DUF1366"/>
</dbReference>
<organism evidence="1 3">
    <name type="scientific">Streptococcus parauberis</name>
    <dbReference type="NCBI Taxonomy" id="1348"/>
    <lineage>
        <taxon>Bacteria</taxon>
        <taxon>Bacillati</taxon>
        <taxon>Bacillota</taxon>
        <taxon>Bacilli</taxon>
        <taxon>Lactobacillales</taxon>
        <taxon>Streptococcaceae</taxon>
        <taxon>Streptococcus</taxon>
    </lineage>
</organism>
<proteinExistence type="predicted"/>
<gene>
    <name evidence="2" type="ORF">A9Y57_00164</name>
    <name evidence="1" type="ORF">A9Y57_00530</name>
</gene>
<evidence type="ECO:0000313" key="2">
    <source>
        <dbReference type="EMBL" id="PCH14161.1"/>
    </source>
</evidence>
<evidence type="ECO:0000313" key="1">
    <source>
        <dbReference type="EMBL" id="PCH13895.1"/>
    </source>
</evidence>
<accession>A0A854WB64</accession>
<evidence type="ECO:0000313" key="3">
    <source>
        <dbReference type="Proteomes" id="UP000217465"/>
    </source>
</evidence>
<dbReference type="EMBL" id="NSGR01000004">
    <property type="protein sequence ID" value="PCH13895.1"/>
    <property type="molecule type" value="Genomic_DNA"/>
</dbReference>
<comment type="caution">
    <text evidence="1">The sequence shown here is derived from an EMBL/GenBank/DDBJ whole genome shotgun (WGS) entry which is preliminary data.</text>
</comment>
<dbReference type="AlphaFoldDB" id="A0A854WB64"/>
<dbReference type="Pfam" id="PF07104">
    <property type="entry name" value="DUF1366"/>
    <property type="match status" value="1"/>
</dbReference>
<dbReference type="EMBL" id="NSGR01000003">
    <property type="protein sequence ID" value="PCH14161.1"/>
    <property type="molecule type" value="Genomic_DNA"/>
</dbReference>
<dbReference type="Proteomes" id="UP000217465">
    <property type="component" value="Unassembled WGS sequence"/>
</dbReference>
<name>A0A854WB64_9STRE</name>
<dbReference type="RefSeq" id="WP_096633242.1">
    <property type="nucleotide sequence ID" value="NZ_NSGR01000003.1"/>
</dbReference>
<sequence>MINNLPLELAGEPSLDYLNGQPYRARVVLTNADGAYYPIFFEPEAISNPLPELLKMALDVVYNKNFSQRAEDERFNLMGTKVAEIDDAIEASKAQQAKMEEMMKLTSATLNEIIAGLSEEVTDEPTTTI</sequence>